<evidence type="ECO:0000259" key="1">
    <source>
        <dbReference type="Pfam" id="PF01575"/>
    </source>
</evidence>
<proteinExistence type="predicted"/>
<dbReference type="InterPro" id="IPR029069">
    <property type="entry name" value="HotDog_dom_sf"/>
</dbReference>
<dbReference type="PANTHER" id="PTHR43437">
    <property type="entry name" value="HYDROXYACYL-THIOESTER DEHYDRATASE TYPE 2, MITOCHONDRIAL-RELATED"/>
    <property type="match status" value="1"/>
</dbReference>
<comment type="caution">
    <text evidence="2">The sequence shown here is derived from an EMBL/GenBank/DDBJ whole genome shotgun (WGS) entry which is preliminary data.</text>
</comment>
<evidence type="ECO:0000313" key="3">
    <source>
        <dbReference type="Proteomes" id="UP000463700"/>
    </source>
</evidence>
<dbReference type="SUPFAM" id="SSF54637">
    <property type="entry name" value="Thioesterase/thiol ester dehydrase-isomerase"/>
    <property type="match status" value="1"/>
</dbReference>
<name>A0A6N6WCJ9_9BURK</name>
<protein>
    <submittedName>
        <fullName evidence="2">Dehydratase</fullName>
    </submittedName>
</protein>
<dbReference type="Proteomes" id="UP000463700">
    <property type="component" value="Unassembled WGS sequence"/>
</dbReference>
<dbReference type="EMBL" id="VOSW01000036">
    <property type="protein sequence ID" value="KAE8758203.1"/>
    <property type="molecule type" value="Genomic_DNA"/>
</dbReference>
<dbReference type="GO" id="GO:0006633">
    <property type="term" value="P:fatty acid biosynthetic process"/>
    <property type="evidence" value="ECO:0007669"/>
    <property type="project" value="TreeGrafter"/>
</dbReference>
<dbReference type="InterPro" id="IPR050965">
    <property type="entry name" value="UPF0336/Enoyl-CoA_hydratase"/>
</dbReference>
<dbReference type="OrthoDB" id="9774179at2"/>
<reference evidence="2 3" key="1">
    <citation type="journal article" date="2020" name="Int. J. Syst. Evol. Microbiol.">
        <title>Paraburkholderia madseniana sp. nov., a phenolic acid-degrading bacterium isolated from acidic forest soil.</title>
        <authorList>
            <person name="Wilhelm R.C."/>
            <person name="Murphy S.J.L."/>
            <person name="Feriancek N.M."/>
            <person name="Karasz D.C."/>
            <person name="DeRito C.M."/>
            <person name="Newman J.D."/>
            <person name="Buckley D.H."/>
        </authorList>
    </citation>
    <scope>NUCLEOTIDE SEQUENCE [LARGE SCALE GENOMIC DNA]</scope>
    <source>
        <strain evidence="2 3">RP11</strain>
    </source>
</reference>
<sequence length="139" mass="14801">MNVVLNPPPASIRLECGPVTALDLALYAASSSDHNPLHLDDEIALAAGFERPVVHGMLTMAFAARLLTAHFGAQALRSLETRFVSVAQRGARIVLTGTLERTEDLIAHYALSAHNDAGELLISGSAQISLRMSEEGEAK</sequence>
<dbReference type="Pfam" id="PF01575">
    <property type="entry name" value="MaoC_dehydratas"/>
    <property type="match status" value="1"/>
</dbReference>
<dbReference type="Gene3D" id="3.10.129.10">
    <property type="entry name" value="Hotdog Thioesterase"/>
    <property type="match status" value="1"/>
</dbReference>
<dbReference type="AlphaFoldDB" id="A0A6N6WCJ9"/>
<dbReference type="RefSeq" id="WP_154561681.1">
    <property type="nucleotide sequence ID" value="NZ_JAQQFJ010000009.1"/>
</dbReference>
<feature type="domain" description="MaoC-like" evidence="1">
    <location>
        <begin position="18"/>
        <end position="101"/>
    </location>
</feature>
<dbReference type="InterPro" id="IPR002539">
    <property type="entry name" value="MaoC-like_dom"/>
</dbReference>
<accession>A0A6N6WCJ9</accession>
<evidence type="ECO:0000313" key="2">
    <source>
        <dbReference type="EMBL" id="KAE8758203.1"/>
    </source>
</evidence>
<dbReference type="PANTHER" id="PTHR43437:SF3">
    <property type="entry name" value="HYDROXYACYL-THIOESTER DEHYDRATASE TYPE 2, MITOCHONDRIAL"/>
    <property type="match status" value="1"/>
</dbReference>
<organism evidence="2 3">
    <name type="scientific">Paraburkholderia madseniana</name>
    <dbReference type="NCBI Taxonomy" id="2599607"/>
    <lineage>
        <taxon>Bacteria</taxon>
        <taxon>Pseudomonadati</taxon>
        <taxon>Pseudomonadota</taxon>
        <taxon>Betaproteobacteria</taxon>
        <taxon>Burkholderiales</taxon>
        <taxon>Burkholderiaceae</taxon>
        <taxon>Paraburkholderia</taxon>
    </lineage>
</organism>
<dbReference type="GO" id="GO:0019171">
    <property type="term" value="F:(3R)-hydroxyacyl-[acyl-carrier-protein] dehydratase activity"/>
    <property type="evidence" value="ECO:0007669"/>
    <property type="project" value="TreeGrafter"/>
</dbReference>
<gene>
    <name evidence="2" type="ORF">FSO04_19990</name>
</gene>